<dbReference type="Pfam" id="PF18939">
    <property type="entry name" value="DUF5686"/>
    <property type="match status" value="1"/>
</dbReference>
<comment type="caution">
    <text evidence="2">The sequence shown here is derived from an EMBL/GenBank/DDBJ whole genome shotgun (WGS) entry which is preliminary data.</text>
</comment>
<evidence type="ECO:0000313" key="3">
    <source>
        <dbReference type="Proteomes" id="UP000563094"/>
    </source>
</evidence>
<feature type="chain" id="PRO_5032728030" description="CarboxypepD_reg-like domain-containing protein" evidence="1">
    <location>
        <begin position="20"/>
        <end position="824"/>
    </location>
</feature>
<dbReference type="EMBL" id="JACJIQ010000015">
    <property type="protein sequence ID" value="MBA9078692.1"/>
    <property type="molecule type" value="Genomic_DNA"/>
</dbReference>
<dbReference type="Gene3D" id="2.60.40.1120">
    <property type="entry name" value="Carboxypeptidase-like, regulatory domain"/>
    <property type="match status" value="1"/>
</dbReference>
<dbReference type="InterPro" id="IPR043741">
    <property type="entry name" value="DUF5686"/>
</dbReference>
<organism evidence="2 3">
    <name type="scientific">Rufibacter quisquiliarum</name>
    <dbReference type="NCBI Taxonomy" id="1549639"/>
    <lineage>
        <taxon>Bacteria</taxon>
        <taxon>Pseudomonadati</taxon>
        <taxon>Bacteroidota</taxon>
        <taxon>Cytophagia</taxon>
        <taxon>Cytophagales</taxon>
        <taxon>Hymenobacteraceae</taxon>
        <taxon>Rufibacter</taxon>
    </lineage>
</organism>
<keyword evidence="1" id="KW-0732">Signal</keyword>
<accession>A0A839GIK0</accession>
<dbReference type="InterPro" id="IPR008969">
    <property type="entry name" value="CarboxyPept-like_regulatory"/>
</dbReference>
<gene>
    <name evidence="2" type="ORF">FHS90_003422</name>
</gene>
<dbReference type="SUPFAM" id="SSF49464">
    <property type="entry name" value="Carboxypeptidase regulatory domain-like"/>
    <property type="match status" value="1"/>
</dbReference>
<dbReference type="RefSeq" id="WP_182513832.1">
    <property type="nucleotide sequence ID" value="NZ_JACJIQ010000015.1"/>
</dbReference>
<dbReference type="Proteomes" id="UP000563094">
    <property type="component" value="Unassembled WGS sequence"/>
</dbReference>
<feature type="signal peptide" evidence="1">
    <location>
        <begin position="1"/>
        <end position="19"/>
    </location>
</feature>
<evidence type="ECO:0008006" key="4">
    <source>
        <dbReference type="Google" id="ProtNLM"/>
    </source>
</evidence>
<evidence type="ECO:0000256" key="1">
    <source>
        <dbReference type="SAM" id="SignalP"/>
    </source>
</evidence>
<sequence>MKKILLFVLLVQGIQAVMAQNAPITGKVIDVDTKQPLDYVTVHLSGAKVPVFTDEAGRYELRNYSLTDSVIFTLLGYTPVSRSIKALQKNGLISLDRQSYAIQEIVIRPQENPAYRIVRAAARNKHLHLPENQPAAQFRTYTLMKGSILEREAKDKKKGFSKRYAPYLDSVSVSDTPQRMASLPVFQSETIKETFYTNAPRKSKEVLLASNVVGVGIEKENQISQLLNAQAEHFSLNQNHMRMFDKEFVSPIANGWANYYDYDLMDSVETENGKVFRLKIIPKRPQDLTFEGYMWIADGSFSLRRIELKMNKDVRLNFVSDLQIVQAWDAKNPTMLPLSSKRKFQISGLPGTDVRIYVETITNYSDLQLNNPKPTDFYSSTHQIADSAMKYKESFWQEVRPQAFSVAEIKRAEQIRQINRLPEIQSTVKLIRVIVEGHMPIGEKFEWGPVFGAYVFNNVEGSRFQFGGRTTEEFHPNWILNGYAAYGTRDKSIKSLLNVRYVAERERWTEWGMSYLNDVGPAAMDLNNTQVNSLFFSAFRWGKLNFPYEQERAQVWAEREWFQNFRQRLTLSHINYRPVFEVAPAGDEGVDPKFAGFRSTDITLNLTYSPDLKMLIRHHQKFPISNSNSPVIGLEVSAGVNGVLNSDLNYQQVTLSVDQRVRAGVLGYGRYYFRAGKTFNRVPLPMLQVPTGNETPFFILHGYNLMPFFAFATDQYVSLRYDHHFEGAFSLTNRLPLLKKTRMRLVAGGAVLYGSLSDKNKSAGVVNELEQGEFRGLGKDPYAEVNIGLKNIFQLIRVDVIHRFTYRNLDAPLWGVKLAIAVNP</sequence>
<protein>
    <recommendedName>
        <fullName evidence="4">CarboxypepD_reg-like domain-containing protein</fullName>
    </recommendedName>
</protein>
<dbReference type="AlphaFoldDB" id="A0A839GIK0"/>
<keyword evidence="3" id="KW-1185">Reference proteome</keyword>
<proteinExistence type="predicted"/>
<evidence type="ECO:0000313" key="2">
    <source>
        <dbReference type="EMBL" id="MBA9078692.1"/>
    </source>
</evidence>
<dbReference type="Pfam" id="PF13715">
    <property type="entry name" value="CarbopepD_reg_2"/>
    <property type="match status" value="1"/>
</dbReference>
<name>A0A839GIK0_9BACT</name>
<reference evidence="2 3" key="1">
    <citation type="submission" date="2020-08" db="EMBL/GenBank/DDBJ databases">
        <title>Genomic Encyclopedia of Type Strains, Phase IV (KMG-IV): sequencing the most valuable type-strain genomes for metagenomic binning, comparative biology and taxonomic classification.</title>
        <authorList>
            <person name="Goeker M."/>
        </authorList>
    </citation>
    <scope>NUCLEOTIDE SEQUENCE [LARGE SCALE GENOMIC DNA]</scope>
    <source>
        <strain evidence="2 3">DSM 29854</strain>
    </source>
</reference>